<dbReference type="RefSeq" id="WP_149891770.1">
    <property type="nucleotide sequence ID" value="NZ_JBHUFA010000001.1"/>
</dbReference>
<dbReference type="Pfam" id="PF00126">
    <property type="entry name" value="HTH_1"/>
    <property type="match status" value="1"/>
</dbReference>
<dbReference type="SUPFAM" id="SSF46785">
    <property type="entry name" value="Winged helix' DNA-binding domain"/>
    <property type="match status" value="1"/>
</dbReference>
<keyword evidence="4" id="KW-0804">Transcription</keyword>
<evidence type="ECO:0000256" key="2">
    <source>
        <dbReference type="ARBA" id="ARBA00023015"/>
    </source>
</evidence>
<dbReference type="PANTHER" id="PTHR30427">
    <property type="entry name" value="TRANSCRIPTIONAL ACTIVATOR PROTEIN LYSR"/>
    <property type="match status" value="1"/>
</dbReference>
<dbReference type="Gene3D" id="3.40.190.290">
    <property type="match status" value="1"/>
</dbReference>
<dbReference type="PRINTS" id="PR00039">
    <property type="entry name" value="HTHLYSR"/>
</dbReference>
<evidence type="ECO:0000256" key="3">
    <source>
        <dbReference type="ARBA" id="ARBA00023125"/>
    </source>
</evidence>
<dbReference type="EMBL" id="JBHUFA010000001">
    <property type="protein sequence ID" value="MFD1694370.1"/>
    <property type="molecule type" value="Genomic_DNA"/>
</dbReference>
<dbReference type="SUPFAM" id="SSF53850">
    <property type="entry name" value="Periplasmic binding protein-like II"/>
    <property type="match status" value="1"/>
</dbReference>
<evidence type="ECO:0000313" key="6">
    <source>
        <dbReference type="EMBL" id="MFD1694370.1"/>
    </source>
</evidence>
<keyword evidence="7" id="KW-1185">Reference proteome</keyword>
<comment type="caution">
    <text evidence="6">The sequence shown here is derived from an EMBL/GenBank/DDBJ whole genome shotgun (WGS) entry which is preliminary data.</text>
</comment>
<evidence type="ECO:0000256" key="4">
    <source>
        <dbReference type="ARBA" id="ARBA00023163"/>
    </source>
</evidence>
<organism evidence="6 7">
    <name type="scientific">Roseibium aestuarii</name>
    <dbReference type="NCBI Taxonomy" id="2600299"/>
    <lineage>
        <taxon>Bacteria</taxon>
        <taxon>Pseudomonadati</taxon>
        <taxon>Pseudomonadota</taxon>
        <taxon>Alphaproteobacteria</taxon>
        <taxon>Hyphomicrobiales</taxon>
        <taxon>Stappiaceae</taxon>
        <taxon>Roseibium</taxon>
    </lineage>
</organism>
<dbReference type="InterPro" id="IPR005119">
    <property type="entry name" value="LysR_subst-bd"/>
</dbReference>
<protein>
    <submittedName>
        <fullName evidence="6">LysR substrate-binding domain-containing protein</fullName>
    </submittedName>
</protein>
<accession>A0ABW4JVV3</accession>
<name>A0ABW4JVV3_9HYPH</name>
<dbReference type="PROSITE" id="PS50931">
    <property type="entry name" value="HTH_LYSR"/>
    <property type="match status" value="1"/>
</dbReference>
<dbReference type="InterPro" id="IPR036390">
    <property type="entry name" value="WH_DNA-bd_sf"/>
</dbReference>
<dbReference type="Gene3D" id="1.10.10.10">
    <property type="entry name" value="Winged helix-like DNA-binding domain superfamily/Winged helix DNA-binding domain"/>
    <property type="match status" value="1"/>
</dbReference>
<sequence>MRKAWHSIREYEVLRAMILSGTTISAARQLGISQSAVSRALASLEARLQTTLFVRNGGRLTPTAEAVRLNDNLDTLFQALDGIEGKDRGAPEQLVLRIGAPPTMAHRFLHSRVIAFMRAQPQYRILFEICDSDTLLLRIAEERLDIGVSDLLSRHAGVRITPFRRSHMVCAIAEDSPLRDVEVITPEHFHDLPIITPIKRHSLRGNIDRMFARAGVSPKIAAEAATIVSILELVKANLGAAFINPFPIALSAPEGILFRPINQEMEYRTSFLTPIGAAMSAGTRSFMRYVRSGVKADQWSEPIP</sequence>
<proteinExistence type="inferred from homology"/>
<dbReference type="Proteomes" id="UP001597327">
    <property type="component" value="Unassembled WGS sequence"/>
</dbReference>
<dbReference type="InterPro" id="IPR036388">
    <property type="entry name" value="WH-like_DNA-bd_sf"/>
</dbReference>
<reference evidence="7" key="1">
    <citation type="journal article" date="2019" name="Int. J. Syst. Evol. Microbiol.">
        <title>The Global Catalogue of Microorganisms (GCM) 10K type strain sequencing project: providing services to taxonomists for standard genome sequencing and annotation.</title>
        <authorList>
            <consortium name="The Broad Institute Genomics Platform"/>
            <consortium name="The Broad Institute Genome Sequencing Center for Infectious Disease"/>
            <person name="Wu L."/>
            <person name="Ma J."/>
        </authorList>
    </citation>
    <scope>NUCLEOTIDE SEQUENCE [LARGE SCALE GENOMIC DNA]</scope>
    <source>
        <strain evidence="7">JCM 3369</strain>
    </source>
</reference>
<comment type="similarity">
    <text evidence="1">Belongs to the LysR transcriptional regulatory family.</text>
</comment>
<evidence type="ECO:0000256" key="1">
    <source>
        <dbReference type="ARBA" id="ARBA00009437"/>
    </source>
</evidence>
<evidence type="ECO:0000259" key="5">
    <source>
        <dbReference type="PROSITE" id="PS50931"/>
    </source>
</evidence>
<keyword evidence="3" id="KW-0238">DNA-binding</keyword>
<evidence type="ECO:0000313" key="7">
    <source>
        <dbReference type="Proteomes" id="UP001597327"/>
    </source>
</evidence>
<gene>
    <name evidence="6" type="ORF">ACFSC7_02500</name>
</gene>
<dbReference type="Pfam" id="PF03466">
    <property type="entry name" value="LysR_substrate"/>
    <property type="match status" value="1"/>
</dbReference>
<feature type="domain" description="HTH lysR-type" evidence="5">
    <location>
        <begin position="26"/>
        <end position="63"/>
    </location>
</feature>
<dbReference type="PANTHER" id="PTHR30427:SF1">
    <property type="entry name" value="TRANSCRIPTIONAL ACTIVATOR PROTEIN LYSR"/>
    <property type="match status" value="1"/>
</dbReference>
<keyword evidence="2" id="KW-0805">Transcription regulation</keyword>
<dbReference type="InterPro" id="IPR000847">
    <property type="entry name" value="LysR_HTH_N"/>
</dbReference>